<dbReference type="EMBL" id="JBHMQV010000009">
    <property type="protein sequence ID" value="MFC0846741.1"/>
    <property type="molecule type" value="Genomic_DNA"/>
</dbReference>
<protein>
    <recommendedName>
        <fullName evidence="4">LigA protein</fullName>
    </recommendedName>
</protein>
<evidence type="ECO:0008006" key="4">
    <source>
        <dbReference type="Google" id="ProtNLM"/>
    </source>
</evidence>
<dbReference type="Proteomes" id="UP001589887">
    <property type="component" value="Unassembled WGS sequence"/>
</dbReference>
<reference evidence="2 3" key="1">
    <citation type="submission" date="2024-09" db="EMBL/GenBank/DDBJ databases">
        <authorList>
            <person name="Sun Q."/>
            <person name="Mori K."/>
        </authorList>
    </citation>
    <scope>NUCLEOTIDE SEQUENCE [LARGE SCALE GENOMIC DNA]</scope>
    <source>
        <strain evidence="2 3">JCM 4557</strain>
    </source>
</reference>
<accession>A0ABV6TLS6</accession>
<keyword evidence="3" id="KW-1185">Reference proteome</keyword>
<feature type="compositionally biased region" description="Basic and acidic residues" evidence="1">
    <location>
        <begin position="44"/>
        <end position="54"/>
    </location>
</feature>
<name>A0ABV6TLS6_9ACTN</name>
<proteinExistence type="predicted"/>
<organism evidence="2 3">
    <name type="scientific">Streptomyces noboritoensis</name>
    <dbReference type="NCBI Taxonomy" id="67337"/>
    <lineage>
        <taxon>Bacteria</taxon>
        <taxon>Bacillati</taxon>
        <taxon>Actinomycetota</taxon>
        <taxon>Actinomycetes</taxon>
        <taxon>Kitasatosporales</taxon>
        <taxon>Streptomycetaceae</taxon>
        <taxon>Streptomyces</taxon>
    </lineage>
</organism>
<evidence type="ECO:0000313" key="3">
    <source>
        <dbReference type="Proteomes" id="UP001589887"/>
    </source>
</evidence>
<dbReference type="RefSeq" id="WP_394321845.1">
    <property type="nucleotide sequence ID" value="NZ_JBHMQV010000009.1"/>
</dbReference>
<dbReference type="InterPro" id="IPR016024">
    <property type="entry name" value="ARM-type_fold"/>
</dbReference>
<evidence type="ECO:0000256" key="1">
    <source>
        <dbReference type="SAM" id="MobiDB-lite"/>
    </source>
</evidence>
<sequence>MTADAPEAAPQQTDNEKPEQPAESDESQDDAESGVDDQPQDAWAARRDLEDHAPRTMRYGARTRFTSGRVGGDNHGVSAGQIVGDVITGTKTEIYYQFGGAAHSSGEVPAAVLERIATHFVTDETHFATLTERLRTDRVLVISGPHFSGRRTAALMLLRGLGATPVRVLDRTTAPSALAQQLGGDGHVLCDLITERDRPLREADVLAARDRLAEKGGHLVITVDPLAALDGIQAAEWKPPAPAAVLQAHLRVAADPETVEKLLALPAVTEFLGRNHQLREAATYAKELVNYALGKTGAQDIERFSQTALERQIQEWFEEDEASLHLRDKAFLVALAAFDGGPYALTAELSDLLYGLLQKTDNPGLMPRVPVFGTHMEKRLQVARATPYEEEENTEWGPVTQLKAAFQDERAALILLREVWTGHPSARPALVDWLRRLAGDGRPLVRTRAAATAAVLARADLPSAMALVIEPWATSSGFRHRQVTVNALVLAHLLGLANVSRIIDSWCVSDDWKLSWVAIRAHGLIGPERPLETLVALRGAARRQQDQDEPQELLLAELAESVELLILSPADDQVLADLVRTLHDDRAVFDLALRGFLSACRRTGQGEPYGSPLVLDRYARALQERSPAAGHIAELWRAALRDPDHTKQALEVLRGWVLIAEHSPDTTEWALAALLPALAGSTSEYQRLDHLLRTMPGEDGAAPPLVASRLRTVLSPR</sequence>
<gene>
    <name evidence="2" type="ORF">ACFH04_23920</name>
</gene>
<feature type="region of interest" description="Disordered" evidence="1">
    <location>
        <begin position="1"/>
        <end position="60"/>
    </location>
</feature>
<evidence type="ECO:0000313" key="2">
    <source>
        <dbReference type="EMBL" id="MFC0846741.1"/>
    </source>
</evidence>
<comment type="caution">
    <text evidence="2">The sequence shown here is derived from an EMBL/GenBank/DDBJ whole genome shotgun (WGS) entry which is preliminary data.</text>
</comment>
<feature type="compositionally biased region" description="Acidic residues" evidence="1">
    <location>
        <begin position="22"/>
        <end position="39"/>
    </location>
</feature>
<dbReference type="SUPFAM" id="SSF48371">
    <property type="entry name" value="ARM repeat"/>
    <property type="match status" value="1"/>
</dbReference>